<keyword evidence="6 7" id="KW-0238">DNA-binding</keyword>
<proteinExistence type="inferred from homology"/>
<evidence type="ECO:0000313" key="9">
    <source>
        <dbReference type="EMBL" id="ADU66570.1"/>
    </source>
</evidence>
<comment type="function">
    <text evidence="7">Required for chromosome condensation and partitioning.</text>
</comment>
<dbReference type="InParanoid" id="E6W1M1"/>
<dbReference type="InterPro" id="IPR011890">
    <property type="entry name" value="SMC_prok"/>
</dbReference>
<keyword evidence="10" id="KW-1185">Reference proteome</keyword>
<reference evidence="9 10" key="1">
    <citation type="submission" date="2010-12" db="EMBL/GenBank/DDBJ databases">
        <title>Complete sequence of Desulfurispirillum indicum S5.</title>
        <authorList>
            <consortium name="US DOE Joint Genome Institute"/>
            <person name="Lucas S."/>
            <person name="Copeland A."/>
            <person name="Lapidus A."/>
            <person name="Cheng J.-F."/>
            <person name="Goodwin L."/>
            <person name="Pitluck S."/>
            <person name="Chertkov O."/>
            <person name="Held B."/>
            <person name="Detter J.C."/>
            <person name="Han C."/>
            <person name="Tapia R."/>
            <person name="Land M."/>
            <person name="Hauser L."/>
            <person name="Kyrpides N."/>
            <person name="Ivanova N."/>
            <person name="Mikhailova N."/>
            <person name="Haggblom M."/>
            <person name="Rauschenbach I."/>
            <person name="Bini E."/>
            <person name="Woyke T."/>
        </authorList>
    </citation>
    <scope>NUCLEOTIDE SEQUENCE [LARGE SCALE GENOMIC DNA]</scope>
    <source>
        <strain evidence="10">ATCC BAA-1389 / DSM 22839 / S5</strain>
    </source>
</reference>
<dbReference type="KEGG" id="din:Selin_1843"/>
<dbReference type="eggNOG" id="COG1196">
    <property type="taxonomic scope" value="Bacteria"/>
</dbReference>
<keyword evidence="4 7" id="KW-0067">ATP-binding</keyword>
<keyword evidence="5 7" id="KW-0175">Coiled coil</keyword>
<dbReference type="GO" id="GO:0005524">
    <property type="term" value="F:ATP binding"/>
    <property type="evidence" value="ECO:0007669"/>
    <property type="project" value="UniProtKB-UniRule"/>
</dbReference>
<comment type="domain">
    <text evidence="7">Contains large globular domains required for ATP hydrolysis at each terminus and a third globular domain forming a flexible hinge near the middle of the molecule. These domains are separated by coiled-coil structures.</text>
</comment>
<dbReference type="GO" id="GO:0016887">
    <property type="term" value="F:ATP hydrolysis activity"/>
    <property type="evidence" value="ECO:0007669"/>
    <property type="project" value="InterPro"/>
</dbReference>
<dbReference type="GO" id="GO:0007059">
    <property type="term" value="P:chromosome segregation"/>
    <property type="evidence" value="ECO:0007669"/>
    <property type="project" value="UniProtKB-UniRule"/>
</dbReference>
<evidence type="ECO:0000256" key="4">
    <source>
        <dbReference type="ARBA" id="ARBA00022840"/>
    </source>
</evidence>
<feature type="coiled-coil region" evidence="7">
    <location>
        <begin position="637"/>
        <end position="832"/>
    </location>
</feature>
<accession>E6W1M1</accession>
<dbReference type="SUPFAM" id="SSF57997">
    <property type="entry name" value="Tropomyosin"/>
    <property type="match status" value="2"/>
</dbReference>
<dbReference type="AlphaFoldDB" id="E6W1M1"/>
<comment type="subcellular location">
    <subcellularLocation>
        <location evidence="1 7">Cytoplasm</location>
    </subcellularLocation>
</comment>
<dbReference type="GO" id="GO:0030261">
    <property type="term" value="P:chromosome condensation"/>
    <property type="evidence" value="ECO:0007669"/>
    <property type="project" value="InterPro"/>
</dbReference>
<comment type="similarity">
    <text evidence="7">Belongs to the SMC family.</text>
</comment>
<dbReference type="Gene3D" id="1.10.287.1490">
    <property type="match status" value="1"/>
</dbReference>
<dbReference type="InterPro" id="IPR024704">
    <property type="entry name" value="SMC"/>
</dbReference>
<dbReference type="EMBL" id="CP002432">
    <property type="protein sequence ID" value="ADU66570.1"/>
    <property type="molecule type" value="Genomic_DNA"/>
</dbReference>
<evidence type="ECO:0000256" key="6">
    <source>
        <dbReference type="ARBA" id="ARBA00023125"/>
    </source>
</evidence>
<feature type="coiled-coil region" evidence="7">
    <location>
        <begin position="340"/>
        <end position="486"/>
    </location>
</feature>
<evidence type="ECO:0000256" key="3">
    <source>
        <dbReference type="ARBA" id="ARBA00022741"/>
    </source>
</evidence>
<organism evidence="9 10">
    <name type="scientific">Desulfurispirillum indicum (strain ATCC BAA-1389 / DSM 22839 / S5)</name>
    <dbReference type="NCBI Taxonomy" id="653733"/>
    <lineage>
        <taxon>Bacteria</taxon>
        <taxon>Pseudomonadati</taxon>
        <taxon>Chrysiogenota</taxon>
        <taxon>Chrysiogenia</taxon>
        <taxon>Chrysiogenales</taxon>
        <taxon>Chrysiogenaceae</taxon>
        <taxon>Desulfurispirillum</taxon>
    </lineage>
</organism>
<dbReference type="Gene3D" id="3.40.50.300">
    <property type="entry name" value="P-loop containing nucleotide triphosphate hydrolases"/>
    <property type="match status" value="2"/>
</dbReference>
<evidence type="ECO:0000256" key="1">
    <source>
        <dbReference type="ARBA" id="ARBA00004496"/>
    </source>
</evidence>
<evidence type="ECO:0000256" key="7">
    <source>
        <dbReference type="HAMAP-Rule" id="MF_01894"/>
    </source>
</evidence>
<feature type="coiled-coil region" evidence="7">
    <location>
        <begin position="168"/>
        <end position="202"/>
    </location>
</feature>
<evidence type="ECO:0000313" key="10">
    <source>
        <dbReference type="Proteomes" id="UP000002572"/>
    </source>
</evidence>
<dbReference type="GO" id="GO:0006260">
    <property type="term" value="P:DNA replication"/>
    <property type="evidence" value="ECO:0007669"/>
    <property type="project" value="UniProtKB-UniRule"/>
</dbReference>
<feature type="domain" description="RecF/RecN/SMC N-terminal" evidence="8">
    <location>
        <begin position="4"/>
        <end position="1129"/>
    </location>
</feature>
<dbReference type="HOGENOM" id="CLU_001042_2_2_0"/>
<evidence type="ECO:0000256" key="2">
    <source>
        <dbReference type="ARBA" id="ARBA00022490"/>
    </source>
</evidence>
<dbReference type="Pfam" id="PF02463">
    <property type="entry name" value="SMC_N"/>
    <property type="match status" value="1"/>
</dbReference>
<dbReference type="Proteomes" id="UP000002572">
    <property type="component" value="Chromosome"/>
</dbReference>
<dbReference type="HAMAP" id="MF_01894">
    <property type="entry name" value="Smc_prok"/>
    <property type="match status" value="1"/>
</dbReference>
<dbReference type="RefSeq" id="WP_013506450.1">
    <property type="nucleotide sequence ID" value="NC_014836.1"/>
</dbReference>
<evidence type="ECO:0000259" key="8">
    <source>
        <dbReference type="Pfam" id="PF02463"/>
    </source>
</evidence>
<dbReference type="InterPro" id="IPR027417">
    <property type="entry name" value="P-loop_NTPase"/>
</dbReference>
<keyword evidence="2 7" id="KW-0963">Cytoplasm</keyword>
<dbReference type="GO" id="GO:0007062">
    <property type="term" value="P:sister chromatid cohesion"/>
    <property type="evidence" value="ECO:0007669"/>
    <property type="project" value="InterPro"/>
</dbReference>
<dbReference type="GO" id="GO:0005737">
    <property type="term" value="C:cytoplasm"/>
    <property type="evidence" value="ECO:0007669"/>
    <property type="project" value="UniProtKB-SubCell"/>
</dbReference>
<dbReference type="PANTHER" id="PTHR43977">
    <property type="entry name" value="STRUCTURAL MAINTENANCE OF CHROMOSOMES PROTEIN 3"/>
    <property type="match status" value="1"/>
</dbReference>
<dbReference type="SUPFAM" id="SSF52540">
    <property type="entry name" value="P-loop containing nucleoside triphosphate hydrolases"/>
    <property type="match status" value="1"/>
</dbReference>
<gene>
    <name evidence="7" type="primary">smc</name>
    <name evidence="9" type="ordered locus">Selin_1843</name>
</gene>
<name>E6W1M1_DESIS</name>
<keyword evidence="3 7" id="KW-0547">Nucleotide-binding</keyword>
<feature type="coiled-coil region" evidence="7">
    <location>
        <begin position="946"/>
        <end position="973"/>
    </location>
</feature>
<protein>
    <recommendedName>
        <fullName evidence="7">Chromosome partition protein Smc</fullName>
    </recommendedName>
</protein>
<dbReference type="CDD" id="cd03278">
    <property type="entry name" value="ABC_SMC_barmotin"/>
    <property type="match status" value="1"/>
</dbReference>
<feature type="binding site" evidence="7">
    <location>
        <begin position="32"/>
        <end position="39"/>
    </location>
    <ligand>
        <name>ATP</name>
        <dbReference type="ChEBI" id="CHEBI:30616"/>
    </ligand>
</feature>
<sequence>MKFKRLEISGFKSFSERSVLDFRDGITAIVGPNGCGKSNISDAIRWVMGEQRAKDLRGASMADVIFAGTQRRSPAQMAEVKLKLESDSFPYPYSEFHEVEVIRRLTMNGVSEYRINGAASRLKDVRGLFMDSGVGTRAMSIIEQGKIHQIVTSRPEDRRGVIEEAAGINKFKESKKEALAKLEDVNNNLLRVQDVTQEVEKQYHYLKKQAAKALQHRELTSRIYELEVQVLSKQYFEASNLLTEALEQSRHVQEQLEEQKKHMAELQEQLQREHQHIAQMEAKLTYHTRQRESFLQEKALLEQKQQSIQESMRQFEDFSSREAGELTELSRLQDALQDEVRHFSSRIDSATNRMEQLRATIAEASEALQRKKEKIESYKEELELARQDSFETLTRITNCRNRLIDMENNIKEAQQELENCRRDQQELEQELGTAQHQHSVVHGEYDALVARQEVARQRLQEAQERKQELESTMDGLRKELGEVRGRKYEVAYQIESARKILQSLQANPPADFQERMIEALHIPDPAFRVPVLSLLGTLALGYLVEKFDGTTPQILTRQQPASPIEGAVPVAQLCQAAPGHHIALPGNLYYAEQASELCRRYPGQIFADASGTVYRDSCCIGSADLSAAQALDVLDNIAHLEEQEQALLKQEDDLTRRLDLSQEQMQQVFAAVQEQQAECARLAPLVEAKAAAIQEQKAIISRVEKHLELMNRERQRIEQRQEESRQQIQSLNEELKEHGNRKQDLEEEIEDLTHSIEHLEPQLEDDQAALGEERVRLARAEEVLQSDRNVLEEKHRKLAEVKQRSQDMLQRLEEHRQRESTSKTELQSIEKRLEEIDTQAIENEEIIARTSRELDEMGGEARQFKDRLASYRDSIEKLEEKEKNLYLVIEKNKLTMENVTRQADEKNIELASLKNPSGSALLMDEQEVLDQLKMLRASLSALGSVNMEAIDTYEEVRERYEFLSQQQEDLQKSVDSIRAGIDKIDQTTKTRFMETFNQVNEKFQLVFPRLFQGGTAYLKLTDSDPLEAGLEIIAEPPGARPKTLNLLSGGQKTLTAAALIFAIFLVKPSPFCFMDEVDAPLDDSNVVRFSSMIKELAQDTQFIIITHNQRTMESADRLYGITMQEPGVSKIVGVDLAHVEQHTQYAPAKG</sequence>
<feature type="coiled-coil region" evidence="7">
    <location>
        <begin position="242"/>
        <end position="283"/>
    </location>
</feature>
<dbReference type="PIRSF" id="PIRSF005719">
    <property type="entry name" value="SMC"/>
    <property type="match status" value="1"/>
</dbReference>
<dbReference type="InterPro" id="IPR003395">
    <property type="entry name" value="RecF/RecN/SMC_N"/>
</dbReference>
<evidence type="ECO:0000256" key="5">
    <source>
        <dbReference type="ARBA" id="ARBA00023054"/>
    </source>
</evidence>
<dbReference type="STRING" id="653733.Selin_1843"/>
<comment type="subunit">
    <text evidence="7">Homodimer.</text>
</comment>
<dbReference type="GO" id="GO:0003677">
    <property type="term" value="F:DNA binding"/>
    <property type="evidence" value="ECO:0007669"/>
    <property type="project" value="UniProtKB-UniRule"/>
</dbReference>
<dbReference type="FunFam" id="3.40.50.300:FF:000901">
    <property type="entry name" value="Chromosome partition protein Smc"/>
    <property type="match status" value="1"/>
</dbReference>